<dbReference type="InterPro" id="IPR002068">
    <property type="entry name" value="A-crystallin/Hsp20_dom"/>
</dbReference>
<dbReference type="EMBL" id="WFLM01000005">
    <property type="protein sequence ID" value="KAB8037072.1"/>
    <property type="molecule type" value="Genomic_DNA"/>
</dbReference>
<keyword evidence="3" id="KW-1185">Reference proteome</keyword>
<evidence type="ECO:0000313" key="3">
    <source>
        <dbReference type="Proteomes" id="UP000437748"/>
    </source>
</evidence>
<comment type="caution">
    <text evidence="2">The sequence shown here is derived from an EMBL/GenBank/DDBJ whole genome shotgun (WGS) entry which is preliminary data.</text>
</comment>
<organism evidence="2 3">
    <name type="scientific">Silvanigrella paludirubra</name>
    <dbReference type="NCBI Taxonomy" id="2499159"/>
    <lineage>
        <taxon>Bacteria</taxon>
        <taxon>Pseudomonadati</taxon>
        <taxon>Bdellovibrionota</taxon>
        <taxon>Oligoflexia</taxon>
        <taxon>Silvanigrellales</taxon>
        <taxon>Silvanigrellaceae</taxon>
        <taxon>Silvanigrella</taxon>
    </lineage>
</organism>
<dbReference type="Proteomes" id="UP000437748">
    <property type="component" value="Unassembled WGS sequence"/>
</dbReference>
<dbReference type="AlphaFoldDB" id="A0A6N6VR15"/>
<gene>
    <name evidence="2" type="ORF">GCL60_14680</name>
</gene>
<evidence type="ECO:0000259" key="1">
    <source>
        <dbReference type="Pfam" id="PF00011"/>
    </source>
</evidence>
<accession>A0A6N6VR15</accession>
<evidence type="ECO:0000313" key="2">
    <source>
        <dbReference type="EMBL" id="KAB8037072.1"/>
    </source>
</evidence>
<dbReference type="PANTHER" id="PTHR11527">
    <property type="entry name" value="HEAT-SHOCK PROTEIN 20 FAMILY MEMBER"/>
    <property type="match status" value="1"/>
</dbReference>
<feature type="domain" description="SHSP" evidence="1">
    <location>
        <begin position="58"/>
        <end position="160"/>
    </location>
</feature>
<reference evidence="2 3" key="1">
    <citation type="submission" date="2019-10" db="EMBL/GenBank/DDBJ databases">
        <title>New species of Slilvanegrellaceae.</title>
        <authorList>
            <person name="Pitt A."/>
            <person name="Hahn M.W."/>
        </authorList>
    </citation>
    <scope>NUCLEOTIDE SEQUENCE [LARGE SCALE GENOMIC DNA]</scope>
    <source>
        <strain evidence="2 3">SP-Ram-0.45-NSY-1</strain>
    </source>
</reference>
<name>A0A6N6VR15_9BACT</name>
<dbReference type="RefSeq" id="WP_153421489.1">
    <property type="nucleotide sequence ID" value="NZ_WFLM01000005.1"/>
</dbReference>
<proteinExistence type="predicted"/>
<dbReference type="OrthoDB" id="5298268at2"/>
<dbReference type="CDD" id="cd06464">
    <property type="entry name" value="ACD_sHsps-like"/>
    <property type="match status" value="1"/>
</dbReference>
<dbReference type="InterPro" id="IPR031107">
    <property type="entry name" value="Small_HSP"/>
</dbReference>
<dbReference type="Pfam" id="PF00011">
    <property type="entry name" value="HSP20"/>
    <property type="match status" value="1"/>
</dbReference>
<sequence length="160" mass="18845">MSFLQNFKKPSSLISRFEEDPFYELQTNINKLFGSLINEPLNDKSLSKKIKWNPSIELKETPKEFILIADLPGCEKKDIHITLQNDILTIKGERNFEENKNDDKYHLSERFYGSFERQIHMPESLINKERIDAKFNNGVLTVSLERKNEIQNNSKRIEIN</sequence>
<dbReference type="InterPro" id="IPR008978">
    <property type="entry name" value="HSP20-like_chaperone"/>
</dbReference>
<protein>
    <submittedName>
        <fullName evidence="2">Hsp20 family protein</fullName>
    </submittedName>
</protein>
<dbReference type="SUPFAM" id="SSF49764">
    <property type="entry name" value="HSP20-like chaperones"/>
    <property type="match status" value="1"/>
</dbReference>
<dbReference type="Gene3D" id="2.60.40.790">
    <property type="match status" value="1"/>
</dbReference>